<dbReference type="GO" id="GO:0043495">
    <property type="term" value="F:protein-membrane adaptor activity"/>
    <property type="evidence" value="ECO:0007669"/>
    <property type="project" value="InterPro"/>
</dbReference>
<dbReference type="SUPFAM" id="SSF48371">
    <property type="entry name" value="ARM repeat"/>
    <property type="match status" value="1"/>
</dbReference>
<feature type="repeat" description="ARM" evidence="8">
    <location>
        <begin position="180"/>
        <end position="208"/>
    </location>
</feature>
<dbReference type="PANTHER" id="PTHR47249">
    <property type="entry name" value="VACUOLAR PROTEIN 8"/>
    <property type="match status" value="1"/>
</dbReference>
<keyword evidence="10" id="KW-1185">Reference proteome</keyword>
<evidence type="ECO:0000256" key="6">
    <source>
        <dbReference type="ARBA" id="ARBA00023288"/>
    </source>
</evidence>
<sequence>MLLQLTALNAGENQLCNDQILQTLIKLATSEKSKIQLTAAEYFLHVSLQLKSTLPDPFVRPIVTLLYSSDLKVQNITSLSLVNFLVNDTICIDLLIEMKILEPLIELLKSGDVVAQCNSCACIIMLSSSESNADTVIHDGIIPILALAKSYDPQVQQDAAWALLQLTQSDSLTKLICRCGALPVLVLLLQSSNSQLQFLSCTALCNIASIVELQPMLLNVCGYYLISSLTNLMSSTVTRNAAKACKCLAYLSHNEHIQIQLMELDCVLPLKTLLKTYNLIYIEPALTLLSVLSAHTPNKDVFVDEGILEIIGQLFHRRYAGPSVVIHCSIIISNLSNSDTGPEAMTGTMCISGLLIVLEKQTVSDEVLLQVTSCLLQLISIGTLRSLVVAQVTSKHVTRLVILSEQTRNPLLSYTCAAILGKLEQPEEDFERFPC</sequence>
<proteinExistence type="inferred from homology"/>
<keyword evidence="6" id="KW-0449">Lipoprotein</keyword>
<comment type="similarity">
    <text evidence="2">Belongs to the beta-catenin family.</text>
</comment>
<evidence type="ECO:0000256" key="5">
    <source>
        <dbReference type="ARBA" id="ARBA00023136"/>
    </source>
</evidence>
<protein>
    <recommendedName>
        <fullName evidence="7">Vacuolar protein 8</fullName>
    </recommendedName>
</protein>
<dbReference type="Gene3D" id="1.25.10.10">
    <property type="entry name" value="Leucine-rich Repeat Variant"/>
    <property type="match status" value="2"/>
</dbReference>
<dbReference type="InterPro" id="IPR011989">
    <property type="entry name" value="ARM-like"/>
</dbReference>
<dbReference type="InterPro" id="IPR000225">
    <property type="entry name" value="Armadillo"/>
</dbReference>
<dbReference type="AlphaFoldDB" id="A0AAW0NXN1"/>
<keyword evidence="4" id="KW-0677">Repeat</keyword>
<evidence type="ECO:0000256" key="8">
    <source>
        <dbReference type="PROSITE-ProRule" id="PRU00259"/>
    </source>
</evidence>
<dbReference type="GO" id="GO:0005774">
    <property type="term" value="C:vacuolar membrane"/>
    <property type="evidence" value="ECO:0007669"/>
    <property type="project" value="UniProtKB-SubCell"/>
</dbReference>
<dbReference type="Proteomes" id="UP001460270">
    <property type="component" value="Unassembled WGS sequence"/>
</dbReference>
<comment type="caution">
    <text evidence="9">The sequence shown here is derived from an EMBL/GenBank/DDBJ whole genome shotgun (WGS) entry which is preliminary data.</text>
</comment>
<dbReference type="PANTHER" id="PTHR47249:SF1">
    <property type="entry name" value="VACUOLAR PROTEIN 8"/>
    <property type="match status" value="1"/>
</dbReference>
<keyword evidence="5" id="KW-0472">Membrane</keyword>
<accession>A0AAW0NXN1</accession>
<evidence type="ECO:0000256" key="4">
    <source>
        <dbReference type="ARBA" id="ARBA00022737"/>
    </source>
</evidence>
<evidence type="ECO:0000313" key="10">
    <source>
        <dbReference type="Proteomes" id="UP001460270"/>
    </source>
</evidence>
<evidence type="ECO:0000313" key="9">
    <source>
        <dbReference type="EMBL" id="KAK7904585.1"/>
    </source>
</evidence>
<dbReference type="Pfam" id="PF00514">
    <property type="entry name" value="Arm"/>
    <property type="match status" value="2"/>
</dbReference>
<dbReference type="InterPro" id="IPR045156">
    <property type="entry name" value="Vac8"/>
</dbReference>
<name>A0AAW0NXN1_9GOBI</name>
<evidence type="ECO:0000256" key="7">
    <source>
        <dbReference type="ARBA" id="ARBA00026209"/>
    </source>
</evidence>
<keyword evidence="3" id="KW-0926">Vacuole</keyword>
<dbReference type="InterPro" id="IPR016024">
    <property type="entry name" value="ARM-type_fold"/>
</dbReference>
<gene>
    <name evidence="9" type="ORF">WMY93_017192</name>
</gene>
<dbReference type="SMART" id="SM00185">
    <property type="entry name" value="ARM"/>
    <property type="match status" value="6"/>
</dbReference>
<reference evidence="10" key="1">
    <citation type="submission" date="2024-04" db="EMBL/GenBank/DDBJ databases">
        <title>Salinicola lusitanus LLJ914,a marine bacterium isolated from the Okinawa Trough.</title>
        <authorList>
            <person name="Li J."/>
        </authorList>
    </citation>
    <scope>NUCLEOTIDE SEQUENCE [LARGE SCALE GENOMIC DNA]</scope>
</reference>
<evidence type="ECO:0000256" key="1">
    <source>
        <dbReference type="ARBA" id="ARBA00004592"/>
    </source>
</evidence>
<dbReference type="EMBL" id="JBBPFD010000012">
    <property type="protein sequence ID" value="KAK7904585.1"/>
    <property type="molecule type" value="Genomic_DNA"/>
</dbReference>
<dbReference type="PROSITE" id="PS50176">
    <property type="entry name" value="ARM_REPEAT"/>
    <property type="match status" value="1"/>
</dbReference>
<dbReference type="GO" id="GO:0071562">
    <property type="term" value="P:nucleus-vacuole junction assembly"/>
    <property type="evidence" value="ECO:0007669"/>
    <property type="project" value="InterPro"/>
</dbReference>
<evidence type="ECO:0000256" key="2">
    <source>
        <dbReference type="ARBA" id="ARBA00005462"/>
    </source>
</evidence>
<comment type="subcellular location">
    <subcellularLocation>
        <location evidence="1">Vacuole membrane</location>
        <topology evidence="1">Lipid-anchor</topology>
    </subcellularLocation>
</comment>
<organism evidence="9 10">
    <name type="scientific">Mugilogobius chulae</name>
    <name type="common">yellowstripe goby</name>
    <dbReference type="NCBI Taxonomy" id="88201"/>
    <lineage>
        <taxon>Eukaryota</taxon>
        <taxon>Metazoa</taxon>
        <taxon>Chordata</taxon>
        <taxon>Craniata</taxon>
        <taxon>Vertebrata</taxon>
        <taxon>Euteleostomi</taxon>
        <taxon>Actinopterygii</taxon>
        <taxon>Neopterygii</taxon>
        <taxon>Teleostei</taxon>
        <taxon>Neoteleostei</taxon>
        <taxon>Acanthomorphata</taxon>
        <taxon>Gobiaria</taxon>
        <taxon>Gobiiformes</taxon>
        <taxon>Gobioidei</taxon>
        <taxon>Gobiidae</taxon>
        <taxon>Gobionellinae</taxon>
        <taxon>Mugilogobius</taxon>
    </lineage>
</organism>
<evidence type="ECO:0000256" key="3">
    <source>
        <dbReference type="ARBA" id="ARBA00022554"/>
    </source>
</evidence>